<name>A0A815Z3U8_9BILA</name>
<comment type="caution">
    <text evidence="1">The sequence shown here is derived from an EMBL/GenBank/DDBJ whole genome shotgun (WGS) entry which is preliminary data.</text>
</comment>
<organism evidence="1 2">
    <name type="scientific">Rotaria sordida</name>
    <dbReference type="NCBI Taxonomy" id="392033"/>
    <lineage>
        <taxon>Eukaryota</taxon>
        <taxon>Metazoa</taxon>
        <taxon>Spiralia</taxon>
        <taxon>Gnathifera</taxon>
        <taxon>Rotifera</taxon>
        <taxon>Eurotatoria</taxon>
        <taxon>Bdelloidea</taxon>
        <taxon>Philodinida</taxon>
        <taxon>Philodinidae</taxon>
        <taxon>Rotaria</taxon>
    </lineage>
</organism>
<gene>
    <name evidence="1" type="ORF">SEV965_LOCUS39848</name>
</gene>
<feature type="non-terminal residue" evidence="1">
    <location>
        <position position="84"/>
    </location>
</feature>
<protein>
    <submittedName>
        <fullName evidence="1">Uncharacterized protein</fullName>
    </submittedName>
</protein>
<feature type="non-terminal residue" evidence="1">
    <location>
        <position position="1"/>
    </location>
</feature>
<dbReference type="EMBL" id="CAJNOU010018263">
    <property type="protein sequence ID" value="CAF1579884.1"/>
    <property type="molecule type" value="Genomic_DNA"/>
</dbReference>
<evidence type="ECO:0000313" key="1">
    <source>
        <dbReference type="EMBL" id="CAF1579884.1"/>
    </source>
</evidence>
<dbReference type="AlphaFoldDB" id="A0A815Z3U8"/>
<evidence type="ECO:0000313" key="2">
    <source>
        <dbReference type="Proteomes" id="UP000663889"/>
    </source>
</evidence>
<sequence length="84" mass="9354">YNLIDGNEYVLVDVNDQRDQTNPTNEQHTRISNTVLSHSEAVENRENVSIPLEVAQQTIEGATCLTPILHQKQTHPTGLTTKSS</sequence>
<dbReference type="Proteomes" id="UP000663889">
    <property type="component" value="Unassembled WGS sequence"/>
</dbReference>
<reference evidence="1" key="1">
    <citation type="submission" date="2021-02" db="EMBL/GenBank/DDBJ databases">
        <authorList>
            <person name="Nowell W R."/>
        </authorList>
    </citation>
    <scope>NUCLEOTIDE SEQUENCE</scope>
</reference>
<proteinExistence type="predicted"/>
<accession>A0A815Z3U8</accession>